<feature type="compositionally biased region" description="Basic and acidic residues" evidence="4">
    <location>
        <begin position="173"/>
        <end position="185"/>
    </location>
</feature>
<feature type="compositionally biased region" description="Basic and acidic residues" evidence="4">
    <location>
        <begin position="437"/>
        <end position="446"/>
    </location>
</feature>
<dbReference type="PANTHER" id="PTHR28529">
    <property type="entry name" value="DNA REPAIR PROTEIN SWI5 HOMOLOG"/>
    <property type="match status" value="1"/>
</dbReference>
<dbReference type="InterPro" id="IPR010760">
    <property type="entry name" value="DNA-repair_Swi5"/>
</dbReference>
<dbReference type="AlphaFoldDB" id="A0A6A5TWI0"/>
<feature type="compositionally biased region" description="Polar residues" evidence="4">
    <location>
        <begin position="130"/>
        <end position="153"/>
    </location>
</feature>
<keyword evidence="3" id="KW-0234">DNA repair</keyword>
<name>A0A6A5TWI0_9PLEO</name>
<gene>
    <name evidence="5" type="ORF">CC80DRAFT_491399</name>
</gene>
<proteinExistence type="inferred from homology"/>
<keyword evidence="6" id="KW-1185">Reference proteome</keyword>
<dbReference type="EMBL" id="ML976989">
    <property type="protein sequence ID" value="KAF1957243.1"/>
    <property type="molecule type" value="Genomic_DNA"/>
</dbReference>
<evidence type="ECO:0000256" key="1">
    <source>
        <dbReference type="ARBA" id="ARBA00008060"/>
    </source>
</evidence>
<keyword evidence="2" id="KW-0227">DNA damage</keyword>
<dbReference type="GO" id="GO:0010772">
    <property type="term" value="P:meiotic DNA recombinase assembly involved in reciprocal meiotic recombination"/>
    <property type="evidence" value="ECO:0007669"/>
    <property type="project" value="TreeGrafter"/>
</dbReference>
<comment type="similarity">
    <text evidence="1">Belongs to the SWI5/SAE3 family.</text>
</comment>
<dbReference type="Gene3D" id="1.20.5.170">
    <property type="match status" value="1"/>
</dbReference>
<accession>A0A6A5TWI0</accession>
<dbReference type="Pfam" id="PF07061">
    <property type="entry name" value="Swi5"/>
    <property type="match status" value="1"/>
</dbReference>
<feature type="compositionally biased region" description="Polar residues" evidence="4">
    <location>
        <begin position="53"/>
        <end position="73"/>
    </location>
</feature>
<evidence type="ECO:0000256" key="3">
    <source>
        <dbReference type="ARBA" id="ARBA00023204"/>
    </source>
</evidence>
<evidence type="ECO:0000313" key="5">
    <source>
        <dbReference type="EMBL" id="KAF1957243.1"/>
    </source>
</evidence>
<evidence type="ECO:0000256" key="4">
    <source>
        <dbReference type="SAM" id="MobiDB-lite"/>
    </source>
</evidence>
<feature type="region of interest" description="Disordered" evidence="4">
    <location>
        <begin position="386"/>
        <end position="467"/>
    </location>
</feature>
<sequence length="575" mass="61303">MAVREEIPDSEDELLSSSPSDAPRTSKPFDASRDVARVEEDAETSPQYDKGTKTIQSVASGNTELPQNIHQTDPQPNPPPQQESTVSSRPHTDELAASFPSQLTVDEVSGKGLGFNNELPMQRTEHASGGSVSIEQEQVSTPTTTLDESSQPIGVQEFMTVDHKTPLEPQPLVEKRKDFSDREETGLPPSDNSVVIEGQSEERLGSEAGIPPQIPPATSLPDSKATLPVATFEDEVASILSPQTGNGKSYASSNDSNAPLTQYSPIHTIETTCAGPITVAPSHATDESTHETFPEQLHAELQDEISMSGPVGKDSQAADDIHLSLRAPTLPDENSSMEIDSAPSTFLKSKLSQNERNAGPISTTMPVDTGMEVTASTSLTAVELEKPSIVSSTTDSRDVDMVESSDVASGTKEARHPDTGPANTAGANISTTPDGENSSRELRKESITLSKPTSPPGLPYETGQPAVAKTPQEISLAEMKAQRAALIASLAALENVQELVAEDENSDLMCQLSVTEPTDSDIMAAANKIVKKHIKLLHEYNEIKDVGQGLMGLIADSRGVRIVEVQDEFGVNSND</sequence>
<evidence type="ECO:0000256" key="2">
    <source>
        <dbReference type="ARBA" id="ARBA00022763"/>
    </source>
</evidence>
<dbReference type="GO" id="GO:0034974">
    <property type="term" value="C:Swi5-Swi2 complex"/>
    <property type="evidence" value="ECO:0007669"/>
    <property type="project" value="TreeGrafter"/>
</dbReference>
<dbReference type="GO" id="GO:0032798">
    <property type="term" value="C:Swi5-Sfr1 complex"/>
    <property type="evidence" value="ECO:0007669"/>
    <property type="project" value="TreeGrafter"/>
</dbReference>
<organism evidence="5 6">
    <name type="scientific">Byssothecium circinans</name>
    <dbReference type="NCBI Taxonomy" id="147558"/>
    <lineage>
        <taxon>Eukaryota</taxon>
        <taxon>Fungi</taxon>
        <taxon>Dikarya</taxon>
        <taxon>Ascomycota</taxon>
        <taxon>Pezizomycotina</taxon>
        <taxon>Dothideomycetes</taxon>
        <taxon>Pleosporomycetidae</taxon>
        <taxon>Pleosporales</taxon>
        <taxon>Massarineae</taxon>
        <taxon>Massarinaceae</taxon>
        <taxon>Byssothecium</taxon>
    </lineage>
</organism>
<evidence type="ECO:0000313" key="6">
    <source>
        <dbReference type="Proteomes" id="UP000800035"/>
    </source>
</evidence>
<dbReference type="OrthoDB" id="255837at2759"/>
<dbReference type="PANTHER" id="PTHR28529:SF2">
    <property type="entry name" value="DNA REPAIR PROTEIN SWI5 HOMOLOG"/>
    <property type="match status" value="1"/>
</dbReference>
<reference evidence="5" key="1">
    <citation type="journal article" date="2020" name="Stud. Mycol.">
        <title>101 Dothideomycetes genomes: a test case for predicting lifestyles and emergence of pathogens.</title>
        <authorList>
            <person name="Haridas S."/>
            <person name="Albert R."/>
            <person name="Binder M."/>
            <person name="Bloem J."/>
            <person name="Labutti K."/>
            <person name="Salamov A."/>
            <person name="Andreopoulos B."/>
            <person name="Baker S."/>
            <person name="Barry K."/>
            <person name="Bills G."/>
            <person name="Bluhm B."/>
            <person name="Cannon C."/>
            <person name="Castanera R."/>
            <person name="Culley D."/>
            <person name="Daum C."/>
            <person name="Ezra D."/>
            <person name="Gonzalez J."/>
            <person name="Henrissat B."/>
            <person name="Kuo A."/>
            <person name="Liang C."/>
            <person name="Lipzen A."/>
            <person name="Lutzoni F."/>
            <person name="Magnuson J."/>
            <person name="Mondo S."/>
            <person name="Nolan M."/>
            <person name="Ohm R."/>
            <person name="Pangilinan J."/>
            <person name="Park H.-J."/>
            <person name="Ramirez L."/>
            <person name="Alfaro M."/>
            <person name="Sun H."/>
            <person name="Tritt A."/>
            <person name="Yoshinaga Y."/>
            <person name="Zwiers L.-H."/>
            <person name="Turgeon B."/>
            <person name="Goodwin S."/>
            <person name="Spatafora J."/>
            <person name="Crous P."/>
            <person name="Grigoriev I."/>
        </authorList>
    </citation>
    <scope>NUCLEOTIDE SEQUENCE</scope>
    <source>
        <strain evidence="5">CBS 675.92</strain>
    </source>
</reference>
<feature type="compositionally biased region" description="Polar residues" evidence="4">
    <location>
        <begin position="421"/>
        <end position="436"/>
    </location>
</feature>
<dbReference type="GO" id="GO:0000709">
    <property type="term" value="P:meiotic joint molecule formation"/>
    <property type="evidence" value="ECO:0007669"/>
    <property type="project" value="TreeGrafter"/>
</dbReference>
<feature type="compositionally biased region" description="Basic and acidic residues" evidence="4">
    <location>
        <begin position="30"/>
        <end position="39"/>
    </location>
</feature>
<feature type="region of interest" description="Disordered" evidence="4">
    <location>
        <begin position="1"/>
        <end position="224"/>
    </location>
</feature>
<dbReference type="Proteomes" id="UP000800035">
    <property type="component" value="Unassembled WGS sequence"/>
</dbReference>
<protein>
    <submittedName>
        <fullName evidence="5">Swi5-domain-containing protein</fullName>
    </submittedName>
</protein>